<keyword evidence="2 8" id="KW-0768">Sushi</keyword>
<dbReference type="InterPro" id="IPR035976">
    <property type="entry name" value="Sushi/SCR/CCP_sf"/>
</dbReference>
<evidence type="ECO:0000256" key="1">
    <source>
        <dbReference type="ARBA" id="ARBA00004370"/>
    </source>
</evidence>
<comment type="subcellular location">
    <subcellularLocation>
        <location evidence="1">Membrane</location>
    </subcellularLocation>
</comment>
<feature type="domain" description="CUB" evidence="10">
    <location>
        <begin position="13"/>
        <end position="86"/>
    </location>
</feature>
<dbReference type="InterPro" id="IPR035914">
    <property type="entry name" value="Sperma_CUB_dom_sf"/>
</dbReference>
<evidence type="ECO:0000256" key="7">
    <source>
        <dbReference type="PROSITE-ProRule" id="PRU00059"/>
    </source>
</evidence>
<evidence type="ECO:0000256" key="8">
    <source>
        <dbReference type="PROSITE-ProRule" id="PRU00302"/>
    </source>
</evidence>
<dbReference type="PROSITE" id="PS50923">
    <property type="entry name" value="SUSHI"/>
    <property type="match status" value="5"/>
</dbReference>
<keyword evidence="6" id="KW-0325">Glycoprotein</keyword>
<evidence type="ECO:0000256" key="5">
    <source>
        <dbReference type="ARBA" id="ARBA00023157"/>
    </source>
</evidence>
<keyword evidence="3" id="KW-0677">Repeat</keyword>
<feature type="domain" description="Sushi" evidence="11">
    <location>
        <begin position="383"/>
        <end position="440"/>
    </location>
</feature>
<feature type="domain" description="Sushi" evidence="11">
    <location>
        <begin position="257"/>
        <end position="320"/>
    </location>
</feature>
<dbReference type="CDD" id="cd00033">
    <property type="entry name" value="CCP"/>
    <property type="match status" value="5"/>
</dbReference>
<dbReference type="InterPro" id="IPR000859">
    <property type="entry name" value="CUB_dom"/>
</dbReference>
<evidence type="ECO:0000259" key="10">
    <source>
        <dbReference type="PROSITE" id="PS01180"/>
    </source>
</evidence>
<dbReference type="InterPro" id="IPR000436">
    <property type="entry name" value="Sushi_SCR_CCP_dom"/>
</dbReference>
<dbReference type="InterPro" id="IPR050350">
    <property type="entry name" value="Compl-Cell_Adhes-Reg"/>
</dbReference>
<dbReference type="SUPFAM" id="SSF57535">
    <property type="entry name" value="Complement control module/SCR domain"/>
    <property type="match status" value="5"/>
</dbReference>
<dbReference type="FunFam" id="2.10.70.10:FF:000011">
    <property type="entry name" value="CUB and sushi domain-containing protein 3 isoform A"/>
    <property type="match status" value="1"/>
</dbReference>
<keyword evidence="13" id="KW-1185">Reference proteome</keyword>
<dbReference type="Pfam" id="PF00431">
    <property type="entry name" value="CUB"/>
    <property type="match status" value="2"/>
</dbReference>
<accession>A0A8S4N1S2</accession>
<feature type="transmembrane region" description="Helical" evidence="9">
    <location>
        <begin position="585"/>
        <end position="608"/>
    </location>
</feature>
<dbReference type="PROSITE" id="PS01180">
    <property type="entry name" value="CUB"/>
    <property type="match status" value="2"/>
</dbReference>
<dbReference type="CDD" id="cd00041">
    <property type="entry name" value="CUB"/>
    <property type="match status" value="2"/>
</dbReference>
<keyword evidence="4 9" id="KW-0472">Membrane</keyword>
<dbReference type="PANTHER" id="PTHR19325">
    <property type="entry name" value="COMPLEMENT COMPONENT-RELATED SUSHI DOMAIN-CONTAINING"/>
    <property type="match status" value="1"/>
</dbReference>
<evidence type="ECO:0000256" key="2">
    <source>
        <dbReference type="ARBA" id="ARBA00022659"/>
    </source>
</evidence>
<gene>
    <name evidence="12" type="ORF">OFUS_LOCUS2074</name>
</gene>
<proteinExistence type="predicted"/>
<keyword evidence="9" id="KW-0812">Transmembrane</keyword>
<evidence type="ECO:0000256" key="4">
    <source>
        <dbReference type="ARBA" id="ARBA00023136"/>
    </source>
</evidence>
<dbReference type="Gene3D" id="2.10.70.10">
    <property type="entry name" value="Complement Module, domain 1"/>
    <property type="match status" value="5"/>
</dbReference>
<dbReference type="Pfam" id="PF00084">
    <property type="entry name" value="Sushi"/>
    <property type="match status" value="5"/>
</dbReference>
<dbReference type="SMART" id="SM00032">
    <property type="entry name" value="CCP"/>
    <property type="match status" value="5"/>
</dbReference>
<feature type="disulfide bond" evidence="8">
    <location>
        <begin position="533"/>
        <end position="560"/>
    </location>
</feature>
<dbReference type="Gene3D" id="2.60.120.290">
    <property type="entry name" value="Spermadhesin, CUB domain"/>
    <property type="match status" value="2"/>
</dbReference>
<dbReference type="GO" id="GO:0016020">
    <property type="term" value="C:membrane"/>
    <property type="evidence" value="ECO:0007669"/>
    <property type="project" value="UniProtKB-SubCell"/>
</dbReference>
<sequence>MYKYILESSCQNCHFKTDPSTDKGHYESPGFPNNYAKGGVCSWKISAPSGAGQDNKRIKITINKLDIKKGDEVIIWDGPSCDDDDILPSISLKEYSKSIPGTDIVFSMEFDVCVELKRPSSSDRAAGISFDWETIPGCGGTVSKTTDILTPRYPTFPYVPELEPCDWSFKMGTGQKMLFEFQEFKLRGPSLFIDCDIDWMILKGIDGFQNNQKLCGERKNLGPYKSTGNTAEMIFRSQLDLIDLIPKKGFWIRVTSLGCSSDDFYIPHSIHTNPGTFYDTGYVAKVRCKEGYQFNDDYDETTLECQADQKWKGTIRVCMPKQCGDVPNVSNGKVKATSGNDVGSVATYTCDIGYNLVGEATRTCQPDQTWSGTTPQCQGGGKTACGNPGAPANGAIIGNNFNFGQTVKFVCNIGYELAGQDSLTCQQDGTWNGDRPTCTLVQCDIQEVSTPPLNGNVRVDGSKFGDVAIYTCNPGYILVGDNRICDSDGTWTGSTPQCISEIIGTECPIPTTRAYSSVTYNGLVIGSIATYTCFYGYTLDGLEQRTCLPSGEWSGLAPFCSRNETATRPPPRTGGQTDVQKAKTVGIVVGVVIPVVVLVSLTAGFLIYKRRNSIPPNQHGVENPTYDSQPKT</sequence>
<feature type="domain" description="Sushi" evidence="11">
    <location>
        <begin position="505"/>
        <end position="562"/>
    </location>
</feature>
<evidence type="ECO:0000256" key="3">
    <source>
        <dbReference type="ARBA" id="ARBA00022737"/>
    </source>
</evidence>
<dbReference type="Proteomes" id="UP000749559">
    <property type="component" value="Unassembled WGS sequence"/>
</dbReference>
<keyword evidence="5 8" id="KW-1015">Disulfide bond</keyword>
<protein>
    <submittedName>
        <fullName evidence="12">Uncharacterized protein</fullName>
    </submittedName>
</protein>
<evidence type="ECO:0000256" key="9">
    <source>
        <dbReference type="SAM" id="Phobius"/>
    </source>
</evidence>
<reference evidence="12" key="1">
    <citation type="submission" date="2022-03" db="EMBL/GenBank/DDBJ databases">
        <authorList>
            <person name="Martin C."/>
        </authorList>
    </citation>
    <scope>NUCLEOTIDE SEQUENCE</scope>
</reference>
<name>A0A8S4N1S2_OWEFU</name>
<feature type="disulfide bond" evidence="8">
    <location>
        <begin position="350"/>
        <end position="377"/>
    </location>
</feature>
<evidence type="ECO:0000313" key="13">
    <source>
        <dbReference type="Proteomes" id="UP000749559"/>
    </source>
</evidence>
<evidence type="ECO:0000313" key="12">
    <source>
        <dbReference type="EMBL" id="CAH1774655.1"/>
    </source>
</evidence>
<feature type="domain" description="Sushi" evidence="11">
    <location>
        <begin position="321"/>
        <end position="379"/>
    </location>
</feature>
<evidence type="ECO:0000256" key="6">
    <source>
        <dbReference type="ARBA" id="ARBA00023180"/>
    </source>
</evidence>
<dbReference type="SMART" id="SM00042">
    <property type="entry name" value="CUB"/>
    <property type="match status" value="2"/>
</dbReference>
<feature type="disulfide bond" evidence="7">
    <location>
        <begin position="138"/>
        <end position="165"/>
    </location>
</feature>
<comment type="caution">
    <text evidence="12">The sequence shown here is derived from an EMBL/GenBank/DDBJ whole genome shotgun (WGS) entry which is preliminary data.</text>
</comment>
<evidence type="ECO:0000259" key="11">
    <source>
        <dbReference type="PROSITE" id="PS50923"/>
    </source>
</evidence>
<feature type="domain" description="CUB" evidence="10">
    <location>
        <begin position="138"/>
        <end position="257"/>
    </location>
</feature>
<feature type="domain" description="Sushi" evidence="11">
    <location>
        <begin position="441"/>
        <end position="500"/>
    </location>
</feature>
<comment type="caution">
    <text evidence="8">Lacks conserved residue(s) required for the propagation of feature annotation.</text>
</comment>
<organism evidence="12 13">
    <name type="scientific">Owenia fusiformis</name>
    <name type="common">Polychaete worm</name>
    <dbReference type="NCBI Taxonomy" id="6347"/>
    <lineage>
        <taxon>Eukaryota</taxon>
        <taxon>Metazoa</taxon>
        <taxon>Spiralia</taxon>
        <taxon>Lophotrochozoa</taxon>
        <taxon>Annelida</taxon>
        <taxon>Polychaeta</taxon>
        <taxon>Sedentaria</taxon>
        <taxon>Canalipalpata</taxon>
        <taxon>Sabellida</taxon>
        <taxon>Oweniida</taxon>
        <taxon>Oweniidae</taxon>
        <taxon>Owenia</taxon>
    </lineage>
</organism>
<dbReference type="AlphaFoldDB" id="A0A8S4N1S2"/>
<dbReference type="SUPFAM" id="SSF49854">
    <property type="entry name" value="Spermadhesin, CUB domain"/>
    <property type="match status" value="2"/>
</dbReference>
<keyword evidence="9" id="KW-1133">Transmembrane helix</keyword>
<dbReference type="OrthoDB" id="6160142at2759"/>
<dbReference type="PANTHER" id="PTHR19325:SF560">
    <property type="entry name" value="SUSHI, VON WILLEBRAND FACTOR TYPE A, EGF AND PENTRAXIN DOMAIN-CONTAINING PROTEIN 1"/>
    <property type="match status" value="1"/>
</dbReference>
<feature type="disulfide bond" evidence="8">
    <location>
        <begin position="411"/>
        <end position="438"/>
    </location>
</feature>
<dbReference type="EMBL" id="CAIIXF020000001">
    <property type="protein sequence ID" value="CAH1774655.1"/>
    <property type="molecule type" value="Genomic_DNA"/>
</dbReference>